<evidence type="ECO:0000256" key="4">
    <source>
        <dbReference type="ARBA" id="ARBA00023026"/>
    </source>
</evidence>
<dbReference type="PANTHER" id="PTHR32305">
    <property type="match status" value="1"/>
</dbReference>
<keyword evidence="3" id="KW-0677">Repeat</keyword>
<feature type="domain" description="Hint" evidence="6">
    <location>
        <begin position="2130"/>
        <end position="2236"/>
    </location>
</feature>
<keyword evidence="2" id="KW-0964">Secreted</keyword>
<dbReference type="Gene3D" id="2.170.16.10">
    <property type="entry name" value="Hedgehog/Intein (Hint) domain"/>
    <property type="match status" value="1"/>
</dbReference>
<dbReference type="NCBIfam" id="TIGR03696">
    <property type="entry name" value="Rhs_assc_core"/>
    <property type="match status" value="1"/>
</dbReference>
<dbReference type="InterPro" id="IPR028994">
    <property type="entry name" value="Integrin_alpha_N"/>
</dbReference>
<dbReference type="InterPro" id="IPR056823">
    <property type="entry name" value="TEN-like_YD-shell"/>
</dbReference>
<organism evidence="7">
    <name type="scientific">Pseudenhygromyxa salsuginis</name>
    <dbReference type="NCBI Taxonomy" id="442868"/>
    <lineage>
        <taxon>Bacteria</taxon>
        <taxon>Pseudomonadati</taxon>
        <taxon>Myxococcota</taxon>
        <taxon>Polyangia</taxon>
        <taxon>Nannocystales</taxon>
        <taxon>Nannocystaceae</taxon>
        <taxon>Pseudenhygromyxa</taxon>
    </lineage>
</organism>
<dbReference type="PROSITE" id="PS50818">
    <property type="entry name" value="INTEIN_C_TER"/>
    <property type="match status" value="1"/>
</dbReference>
<sequence length="2409" mass="261256">MITRRHSPIAPACLASLCLLLAAPKAVGGPPDMPDPAGDASGSGLEPQLTPTAPVGTLAGHFEVGDDGAAHYSIPLTLPAAAGGLVPQLAFLYDSSGGDGELGVGFSLGGQSSIARCPRNLAVDGVVAPLAFSAADALCLDGRRMVLVSGQDWKPGAEYRLRRDDWTSIRLREDSRCAEGWAFEVRRRDDLIDTYGCRDDALVRSHRGILRWARSQREDRFGNFIEYGYDYELAESPQIWARVDHRLVRIDYGGHRENPTLAPSRHVSLSWAPRPDPRRAYLAGVPTRRSLRLREVASFVDVDAGGGDPEPTPIRRWPLSYDNPSVTGRSLLHEIAECAADGACRPPTRFDWIAGELGDDDMPLEGWSFDTVRFPYMLDLQAALPAALGMAVLDGDGDGRSDLFAAVGQEGTLAPPGRGWELWPSRPDAASLVGNICSLNNDLLSPENCPDGVYALIEGDRSQIMSSSNPLAVGIDQPLFALDYDGDGRDEAIVANGTTDLGFAAWGFSVAGFDPWGQIVDEALVDIIDAPDGPAWIYAAADLTGDGLGDLLTCQGQQGQGQQLDADSWRGTWRLIANVPGQGFSPGLRLDTQIPCAGLDRLLLLDHDGDGVASALILSTWDEDLDGYEPMSAWGEYRALTLLPDLSGATLEPTGLPADVAQRWRWSTGVLLNTPQMQLPLHGPTVGIDRILDLQGDGLPDIVRYQLLSGDTVDDAEHVADLLLSADPPVQEVGGLRLWINRGDRFVDGGWLTTADDAGDTLFREFAASTVLDHDGDGLLDLLIPRDDTHSWWVWRADGLGGMNPEPLDDSPSWTAQAARPYRALAAMDVDGDGLHDPVFWTGDHQGGWDIWRRRGPAPDRVARITDGLRQVVEIDYAALTDVAHPALNLDPELDELCEWPQDCKRRPRVVVSQHRLDTGLGPAPSIQGFREFDHRYAGDRRDRLEGRWLGFSRHEVTEHLWRQGQRLAIARRSVDFANLSPDPQLATTPLAGEPSQVLEQRLDPDTGRLHASHVSVAHEVVATSAHSFVVRQDHSLARTWETSPCAAGFCTLVELSPQEPLTQQVHLILAYDEFSQPLHERSVVSNAEGDLITVVERQIGNDVQRWLLGRVTRELLTSHVGEQSVAREQLRSYAPETGALTLEIRQPGDAALFLQTRYQRDDFGNVVAVESSDAGAHTRSGTIEYDPRGVHAVAVTNALGHVSELVWREGLDVVAALRSPLGTRTVFDHDGLGRSTGVRVFAGVMPRGDDVTLSYDADADAPLRVHTRVRGHGERRIDHDRLGRVGTEAWLGPDGLWREQTRRYDALGNLAEQTLPAFSGQLAAGAEAWHHDILGRPRLHQRADGSSEQWSYQGKLIHHLDEGGKQQRVRLDGAGRVVEAVHAPGSPDEERLCLDYGSFSALQVVRPDCLEIGDDQLLAPGEAPALAKVYDYDDLGRLVSSFDPAEGPRDYVYDAFGNMRLALDGNGQLVEYEHDALGRLLRRIDDDGEQEWIWDQQGPGLLDAAISTSVVDEYGYDLFGRLTTSQQVISGELLLQSLSYDDYGRPATLSYPGHPQLPPVVVQQHFGADGSLVAVSRDGQPLWSAEGYDAAGHIVRERFGNGLETLRAHDPLRGDLIGLHTTGPDPEPLQDLRYRWNPIGTLAEREDLRGGSRETLSYDDLHRLIASTVTGPQQQQIQRHFAYDAQGNLVHATALGDYDYDAGGRLGFAGGVDHQWDQNGNLSTRQDEQRTLWFDYTSFDKPRRIASDLGELLHFDYDAAQHRVLREDPIAGLRQRRFGPLFERSEDGQGTLRQRYLIAGRDRVVAQIEHSLSADAIVGERTLTIHDDHLGSVDLVSDEAGAVVQRLSYDAWGNSRDPDDWSAAEDFVAPAVARGFTGHDADDDFGLIHMGGRLYDPRLGRMTGADPVIVDALRSAGWNRYAYVLDDPLSQVDPSGHAPSGLSDWAQKRGEVTGEDGTKVVTGSGVNPESGRFEMETVVIGQGGPGQAGDTGPAVDDRGSTLIDGGLGVADGLGNTGVAMFGAGTMALIPPLTPVVVGGYWLSGGNPFGAARRFVGTLLSSDTLAKEPDTMAYEGTRITTEIVAGGVAGLGETTLAGVRSGLGRVLGSCDCAGAVEGAFARIVEGSSAAGCFPAGTLVRTPEGEAAIETLQPGDLVLAGEWIDGRLQPVPRRILTTSTRELDTLVAVTLRPEASGNAGERLTLAATPDHPFFVPERQAYLRADALARGDGLILADGRLARVEALSKRRGEVRVFNLDVDESHSYFAAARVGGPAVLVHNGPCPEKVLQGLRNYLDGKAFEEAVLEALAATRNQLKVSGTTLTGEAGNAIPDVLAREIVEVKNRMVVTNTRQLQIQASAAEQAGVPFRLVVSPRTRRISQTVKDAVGQRLGDIRVFDPETGLFSRYLGQ</sequence>
<dbReference type="InterPro" id="IPR022385">
    <property type="entry name" value="Rhs_assc_core"/>
</dbReference>
<dbReference type="EMBL" id="MH908895">
    <property type="protein sequence ID" value="AYM53156.1"/>
    <property type="molecule type" value="Genomic_DNA"/>
</dbReference>
<evidence type="ECO:0000256" key="1">
    <source>
        <dbReference type="ARBA" id="ARBA00004613"/>
    </source>
</evidence>
<dbReference type="PANTHER" id="PTHR32305:SF15">
    <property type="entry name" value="PROTEIN RHSA-RELATED"/>
    <property type="match status" value="1"/>
</dbReference>
<dbReference type="InterPro" id="IPR003284">
    <property type="entry name" value="Sal_SpvB"/>
</dbReference>
<evidence type="ECO:0000259" key="6">
    <source>
        <dbReference type="SMART" id="SM00306"/>
    </source>
</evidence>
<feature type="signal peptide" evidence="5">
    <location>
        <begin position="1"/>
        <end position="28"/>
    </location>
</feature>
<reference evidence="7" key="1">
    <citation type="journal article" date="2018" name="J. Ind. Microbiol. Biotechnol.">
        <title>Genome mining reveals uncommon alkylpyrones as type III PKS products from myxobacteria.</title>
        <authorList>
            <person name="Hug J.J."/>
            <person name="Panter F."/>
            <person name="Krug D."/>
            <person name="Muller R."/>
        </authorList>
    </citation>
    <scope>NUCLEOTIDE SEQUENCE</scope>
    <source>
        <strain evidence="7">MNa10638</strain>
    </source>
</reference>
<evidence type="ECO:0000256" key="3">
    <source>
        <dbReference type="ARBA" id="ARBA00022737"/>
    </source>
</evidence>
<dbReference type="InterPro" id="IPR003587">
    <property type="entry name" value="Hint_dom_N"/>
</dbReference>
<protein>
    <submittedName>
        <fullName evidence="7">Rhs family protein-like protein</fullName>
    </submittedName>
</protein>
<keyword evidence="5" id="KW-0732">Signal</keyword>
<dbReference type="SMART" id="SM00306">
    <property type="entry name" value="HintN"/>
    <property type="match status" value="1"/>
</dbReference>
<keyword evidence="4" id="KW-0843">Virulence</keyword>
<proteinExistence type="predicted"/>
<dbReference type="GO" id="GO:0005737">
    <property type="term" value="C:cytoplasm"/>
    <property type="evidence" value="ECO:0007669"/>
    <property type="project" value="InterPro"/>
</dbReference>
<dbReference type="InterPro" id="IPR050708">
    <property type="entry name" value="T6SS_VgrG/RHS"/>
</dbReference>
<dbReference type="InterPro" id="IPR036844">
    <property type="entry name" value="Hint_dom_sf"/>
</dbReference>
<dbReference type="Pfam" id="PF15649">
    <property type="entry name" value="Tox-REase-7"/>
    <property type="match status" value="1"/>
</dbReference>
<dbReference type="Pfam" id="PF07591">
    <property type="entry name" value="PT-HINT"/>
    <property type="match status" value="1"/>
</dbReference>
<evidence type="ECO:0000256" key="5">
    <source>
        <dbReference type="SAM" id="SignalP"/>
    </source>
</evidence>
<dbReference type="Pfam" id="PF03534">
    <property type="entry name" value="SpvB"/>
    <property type="match status" value="1"/>
</dbReference>
<dbReference type="SUPFAM" id="SSF69318">
    <property type="entry name" value="Integrin alpha N-terminal domain"/>
    <property type="match status" value="1"/>
</dbReference>
<dbReference type="Gene3D" id="2.180.10.10">
    <property type="entry name" value="RHS repeat-associated core"/>
    <property type="match status" value="2"/>
</dbReference>
<dbReference type="CDD" id="cd00081">
    <property type="entry name" value="Hint"/>
    <property type="match status" value="1"/>
</dbReference>
<comment type="subcellular location">
    <subcellularLocation>
        <location evidence="1">Secreted</location>
    </subcellularLocation>
</comment>
<dbReference type="InterPro" id="IPR028903">
    <property type="entry name" value="Tox-REase-7_dom"/>
</dbReference>
<name>A0A3Q8I2P4_9BACT</name>
<evidence type="ECO:0000256" key="2">
    <source>
        <dbReference type="ARBA" id="ARBA00022525"/>
    </source>
</evidence>
<accession>A0A3Q8I2P4</accession>
<feature type="chain" id="PRO_5018784099" evidence="5">
    <location>
        <begin position="29"/>
        <end position="2409"/>
    </location>
</feature>
<evidence type="ECO:0000313" key="7">
    <source>
        <dbReference type="EMBL" id="AYM53156.1"/>
    </source>
</evidence>
<dbReference type="Pfam" id="PF25023">
    <property type="entry name" value="TEN_YD-shell"/>
    <property type="match status" value="1"/>
</dbReference>
<dbReference type="InterPro" id="IPR030934">
    <property type="entry name" value="Intein_C"/>
</dbReference>
<dbReference type="SUPFAM" id="SSF51294">
    <property type="entry name" value="Hedgehog/intein (Hint) domain"/>
    <property type="match status" value="1"/>
</dbReference>
<dbReference type="GO" id="GO:0005576">
    <property type="term" value="C:extracellular region"/>
    <property type="evidence" value="ECO:0007669"/>
    <property type="project" value="UniProtKB-SubCell"/>
</dbReference>